<evidence type="ECO:0000256" key="1">
    <source>
        <dbReference type="ARBA" id="ARBA00004613"/>
    </source>
</evidence>
<keyword evidence="4" id="KW-0372">Hormone</keyword>
<feature type="compositionally biased region" description="Low complexity" evidence="7">
    <location>
        <begin position="28"/>
        <end position="42"/>
    </location>
</feature>
<comment type="subcellular location">
    <subcellularLocation>
        <location evidence="1">Secreted</location>
    </subcellularLocation>
</comment>
<organism evidence="9 10">
    <name type="scientific">Malus domestica</name>
    <name type="common">Apple</name>
    <name type="synonym">Pyrus malus</name>
    <dbReference type="NCBI Taxonomy" id="3750"/>
    <lineage>
        <taxon>Eukaryota</taxon>
        <taxon>Viridiplantae</taxon>
        <taxon>Streptophyta</taxon>
        <taxon>Embryophyta</taxon>
        <taxon>Tracheophyta</taxon>
        <taxon>Spermatophyta</taxon>
        <taxon>Magnoliopsida</taxon>
        <taxon>eudicotyledons</taxon>
        <taxon>Gunneridae</taxon>
        <taxon>Pentapetalae</taxon>
        <taxon>rosids</taxon>
        <taxon>fabids</taxon>
        <taxon>Rosales</taxon>
        <taxon>Rosaceae</taxon>
        <taxon>Amygdaloideae</taxon>
        <taxon>Maleae</taxon>
        <taxon>Malus</taxon>
    </lineage>
</organism>
<dbReference type="EMBL" id="RDQH01000343">
    <property type="protein sequence ID" value="RXH68282.1"/>
    <property type="molecule type" value="Genomic_DNA"/>
</dbReference>
<evidence type="ECO:0000256" key="3">
    <source>
        <dbReference type="ARBA" id="ARBA00022525"/>
    </source>
</evidence>
<evidence type="ECO:0000256" key="5">
    <source>
        <dbReference type="ARBA" id="ARBA00022729"/>
    </source>
</evidence>
<protein>
    <submittedName>
        <fullName evidence="9">Uncharacterized protein</fullName>
    </submittedName>
</protein>
<dbReference type="InterPro" id="IPR008801">
    <property type="entry name" value="RALF"/>
</dbReference>
<evidence type="ECO:0000256" key="7">
    <source>
        <dbReference type="SAM" id="MobiDB-lite"/>
    </source>
</evidence>
<proteinExistence type="inferred from homology"/>
<evidence type="ECO:0000256" key="2">
    <source>
        <dbReference type="ARBA" id="ARBA00009178"/>
    </source>
</evidence>
<name>A0A498HEI3_MALDO</name>
<keyword evidence="3" id="KW-0964">Secreted</keyword>
<keyword evidence="5 8" id="KW-0732">Signal</keyword>
<sequence>MGHRLVALLLLTMATTVLTTSQSMDNATPTDTSSPSSTSCDDGGLNDPSCLTARADMLDDVDVEFMMDSEISRRMLAGGDSGFTGTALKSDETASCAVKKGPPCHPPPNRPLVTCSSIYNRACHRY</sequence>
<dbReference type="Pfam" id="PF05498">
    <property type="entry name" value="RALF"/>
    <property type="match status" value="1"/>
</dbReference>
<evidence type="ECO:0000256" key="8">
    <source>
        <dbReference type="SAM" id="SignalP"/>
    </source>
</evidence>
<feature type="signal peptide" evidence="8">
    <location>
        <begin position="1"/>
        <end position="21"/>
    </location>
</feature>
<comment type="similarity">
    <text evidence="2">Belongs to the plant rapid alkalinization factor (RALF) family.</text>
</comment>
<feature type="region of interest" description="Disordered" evidence="7">
    <location>
        <begin position="22"/>
        <end position="45"/>
    </location>
</feature>
<evidence type="ECO:0000256" key="4">
    <source>
        <dbReference type="ARBA" id="ARBA00022702"/>
    </source>
</evidence>
<gene>
    <name evidence="9" type="ORF">DVH24_028429</name>
</gene>
<dbReference type="GO" id="GO:0040008">
    <property type="term" value="P:regulation of growth"/>
    <property type="evidence" value="ECO:0007669"/>
    <property type="project" value="UniProtKB-ARBA"/>
</dbReference>
<dbReference type="Proteomes" id="UP000290289">
    <property type="component" value="Chromosome 17"/>
</dbReference>
<comment type="caution">
    <text evidence="9">The sequence shown here is derived from an EMBL/GenBank/DDBJ whole genome shotgun (WGS) entry which is preliminary data.</text>
</comment>
<evidence type="ECO:0000256" key="6">
    <source>
        <dbReference type="ARBA" id="ARBA00023157"/>
    </source>
</evidence>
<reference evidence="9 10" key="1">
    <citation type="submission" date="2018-10" db="EMBL/GenBank/DDBJ databases">
        <title>A high-quality apple genome assembly.</title>
        <authorList>
            <person name="Hu J."/>
        </authorList>
    </citation>
    <scope>NUCLEOTIDE SEQUENCE [LARGE SCALE GENOMIC DNA]</scope>
    <source>
        <strain evidence="10">cv. HFTH1</strain>
        <tissue evidence="9">Young leaf</tissue>
    </source>
</reference>
<keyword evidence="10" id="KW-1185">Reference proteome</keyword>
<evidence type="ECO:0000313" key="10">
    <source>
        <dbReference type="Proteomes" id="UP000290289"/>
    </source>
</evidence>
<dbReference type="AlphaFoldDB" id="A0A498HEI3"/>
<feature type="chain" id="PRO_5019741207" evidence="8">
    <location>
        <begin position="22"/>
        <end position="126"/>
    </location>
</feature>
<keyword evidence="6" id="KW-1015">Disulfide bond</keyword>
<accession>A0A498HEI3</accession>
<evidence type="ECO:0000313" key="9">
    <source>
        <dbReference type="EMBL" id="RXH68282.1"/>
    </source>
</evidence>
<dbReference type="GO" id="GO:0005576">
    <property type="term" value="C:extracellular region"/>
    <property type="evidence" value="ECO:0007669"/>
    <property type="project" value="UniProtKB-SubCell"/>
</dbReference>
<dbReference type="GO" id="GO:0005179">
    <property type="term" value="F:hormone activity"/>
    <property type="evidence" value="ECO:0007669"/>
    <property type="project" value="UniProtKB-KW"/>
</dbReference>